<dbReference type="EMBL" id="JARPMG010000006">
    <property type="protein sequence ID" value="KAJ8099814.1"/>
    <property type="molecule type" value="Genomic_DNA"/>
</dbReference>
<organism evidence="4 5">
    <name type="scientific">Lipomyces tetrasporus</name>
    <dbReference type="NCBI Taxonomy" id="54092"/>
    <lineage>
        <taxon>Eukaryota</taxon>
        <taxon>Fungi</taxon>
        <taxon>Dikarya</taxon>
        <taxon>Ascomycota</taxon>
        <taxon>Saccharomycotina</taxon>
        <taxon>Lipomycetes</taxon>
        <taxon>Lipomycetales</taxon>
        <taxon>Lipomycetaceae</taxon>
        <taxon>Lipomyces</taxon>
    </lineage>
</organism>
<dbReference type="PRINTS" id="PR00081">
    <property type="entry name" value="GDHRDH"/>
</dbReference>
<dbReference type="PANTHER" id="PTHR24320">
    <property type="entry name" value="RETINOL DEHYDROGENASE"/>
    <property type="match status" value="1"/>
</dbReference>
<sequence>MSLVWQTITEVYPPSPKFTEKDLPDLTGKVYFITGATAGIGLELLRILFWKNATVYVAARNLKLFREVTEKIMETPAVGTKAPSLGRMELISMDLADLPSIKPGVEQLLSKTTRLDSVWYNAGVMMPPEGSKTIQGYELQWGVNVVGHFLLNKYLTPTVIESAKDAPANSVRVMWVASDANNFAPSPDGINWDDVNFEKTDGSLFLKYAQSKAADIILGYEMAKRVQGTGVLSLSLNPGHLKSNLFRSMSSWRQTLSAFFSFEPRLGALTEIFVGFSPNITASDNGGYFVPWGRFGTPRGSIQDGLTNRATGNRLWEMLDKETEMY</sequence>
<dbReference type="PANTHER" id="PTHR24320:SF236">
    <property type="entry name" value="SHORT-CHAIN DEHYDROGENASE-RELATED"/>
    <property type="match status" value="1"/>
</dbReference>
<dbReference type="Gene3D" id="3.40.50.720">
    <property type="entry name" value="NAD(P)-binding Rossmann-like Domain"/>
    <property type="match status" value="1"/>
</dbReference>
<dbReference type="RefSeq" id="XP_056043264.1">
    <property type="nucleotide sequence ID" value="XM_056187789.1"/>
</dbReference>
<accession>A0AAD7QQU1</accession>
<dbReference type="InterPro" id="IPR002347">
    <property type="entry name" value="SDR_fam"/>
</dbReference>
<reference evidence="4" key="1">
    <citation type="submission" date="2023-03" db="EMBL/GenBank/DDBJ databases">
        <title>Near-Complete genome sequence of Lipomyces tetrasporous NRRL Y-64009, an oleaginous yeast capable of growing on lignocellulosic hydrolysates.</title>
        <authorList>
            <consortium name="Lawrence Berkeley National Laboratory"/>
            <person name="Jagtap S.S."/>
            <person name="Liu J.-J."/>
            <person name="Walukiewicz H.E."/>
            <person name="Pangilinan J."/>
            <person name="Lipzen A."/>
            <person name="Ahrendt S."/>
            <person name="Koriabine M."/>
            <person name="Cobaugh K."/>
            <person name="Salamov A."/>
            <person name="Yoshinaga Y."/>
            <person name="Ng V."/>
            <person name="Daum C."/>
            <person name="Grigoriev I.V."/>
            <person name="Slininger P.J."/>
            <person name="Dien B.S."/>
            <person name="Jin Y.-S."/>
            <person name="Rao C.V."/>
        </authorList>
    </citation>
    <scope>NUCLEOTIDE SEQUENCE</scope>
    <source>
        <strain evidence="4">NRRL Y-64009</strain>
    </source>
</reference>
<evidence type="ECO:0000256" key="3">
    <source>
        <dbReference type="ARBA" id="ARBA00023002"/>
    </source>
</evidence>
<dbReference type="GO" id="GO:0016491">
    <property type="term" value="F:oxidoreductase activity"/>
    <property type="evidence" value="ECO:0007669"/>
    <property type="project" value="UniProtKB-KW"/>
</dbReference>
<gene>
    <name evidence="4" type="ORF">POJ06DRAFT_254549</name>
</gene>
<evidence type="ECO:0000256" key="1">
    <source>
        <dbReference type="ARBA" id="ARBA00006484"/>
    </source>
</evidence>
<keyword evidence="2" id="KW-0521">NADP</keyword>
<name>A0AAD7QQU1_9ASCO</name>
<dbReference type="Proteomes" id="UP001217417">
    <property type="component" value="Unassembled WGS sequence"/>
</dbReference>
<keyword evidence="5" id="KW-1185">Reference proteome</keyword>
<evidence type="ECO:0008006" key="6">
    <source>
        <dbReference type="Google" id="ProtNLM"/>
    </source>
</evidence>
<proteinExistence type="inferred from homology"/>
<keyword evidence="3" id="KW-0560">Oxidoreductase</keyword>
<dbReference type="AlphaFoldDB" id="A0AAD7QQU1"/>
<comment type="caution">
    <text evidence="4">The sequence shown here is derived from an EMBL/GenBank/DDBJ whole genome shotgun (WGS) entry which is preliminary data.</text>
</comment>
<comment type="similarity">
    <text evidence="1">Belongs to the short-chain dehydrogenases/reductases (SDR) family.</text>
</comment>
<protein>
    <recommendedName>
        <fullName evidence="6">Short-chain dehydrogenase</fullName>
    </recommendedName>
</protein>
<dbReference type="GeneID" id="80882955"/>
<dbReference type="SUPFAM" id="SSF51735">
    <property type="entry name" value="NAD(P)-binding Rossmann-fold domains"/>
    <property type="match status" value="1"/>
</dbReference>
<evidence type="ECO:0000313" key="5">
    <source>
        <dbReference type="Proteomes" id="UP001217417"/>
    </source>
</evidence>
<dbReference type="Pfam" id="PF00106">
    <property type="entry name" value="adh_short"/>
    <property type="match status" value="1"/>
</dbReference>
<evidence type="ECO:0000313" key="4">
    <source>
        <dbReference type="EMBL" id="KAJ8099814.1"/>
    </source>
</evidence>
<dbReference type="InterPro" id="IPR036291">
    <property type="entry name" value="NAD(P)-bd_dom_sf"/>
</dbReference>
<evidence type="ECO:0000256" key="2">
    <source>
        <dbReference type="ARBA" id="ARBA00022857"/>
    </source>
</evidence>